<name>A0A382IYX7_9ZZZZ</name>
<feature type="domain" description="Glyoxalase/fosfomycin resistance/dioxygenase" evidence="1">
    <location>
        <begin position="5"/>
        <end position="154"/>
    </location>
</feature>
<organism evidence="2">
    <name type="scientific">marine metagenome</name>
    <dbReference type="NCBI Taxonomy" id="408172"/>
    <lineage>
        <taxon>unclassified sequences</taxon>
        <taxon>metagenomes</taxon>
        <taxon>ecological metagenomes</taxon>
    </lineage>
</organism>
<dbReference type="InterPro" id="IPR004360">
    <property type="entry name" value="Glyas_Fos-R_dOase_dom"/>
</dbReference>
<feature type="non-terminal residue" evidence="2">
    <location>
        <position position="209"/>
    </location>
</feature>
<dbReference type="Gene3D" id="3.10.180.10">
    <property type="entry name" value="2,3-Dihydroxybiphenyl 1,2-Dioxygenase, domain 1"/>
    <property type="match status" value="1"/>
</dbReference>
<accession>A0A382IYX7</accession>
<evidence type="ECO:0000313" key="2">
    <source>
        <dbReference type="EMBL" id="SVC04352.1"/>
    </source>
</evidence>
<protein>
    <recommendedName>
        <fullName evidence="1">Glyoxalase/fosfomycin resistance/dioxygenase domain-containing protein</fullName>
    </recommendedName>
</protein>
<reference evidence="2" key="1">
    <citation type="submission" date="2018-05" db="EMBL/GenBank/DDBJ databases">
        <authorList>
            <person name="Lanie J.A."/>
            <person name="Ng W.-L."/>
            <person name="Kazmierczak K.M."/>
            <person name="Andrzejewski T.M."/>
            <person name="Davidsen T.M."/>
            <person name="Wayne K.J."/>
            <person name="Tettelin H."/>
            <person name="Glass J.I."/>
            <person name="Rusch D."/>
            <person name="Podicherti R."/>
            <person name="Tsui H.-C.T."/>
            <person name="Winkler M.E."/>
        </authorList>
    </citation>
    <scope>NUCLEOTIDE SEQUENCE</scope>
</reference>
<dbReference type="InterPro" id="IPR029068">
    <property type="entry name" value="Glyas_Bleomycin-R_OHBP_Dase"/>
</dbReference>
<dbReference type="EMBL" id="UINC01070306">
    <property type="protein sequence ID" value="SVC04352.1"/>
    <property type="molecule type" value="Genomic_DNA"/>
</dbReference>
<dbReference type="SUPFAM" id="SSF54593">
    <property type="entry name" value="Glyoxalase/Bleomycin resistance protein/Dihydroxybiphenyl dioxygenase"/>
    <property type="match status" value="1"/>
</dbReference>
<proteinExistence type="predicted"/>
<dbReference type="Pfam" id="PF00903">
    <property type="entry name" value="Glyoxalase"/>
    <property type="match status" value="1"/>
</dbReference>
<gene>
    <name evidence="2" type="ORF">METZ01_LOCUS257206</name>
</gene>
<dbReference type="AlphaFoldDB" id="A0A382IYX7"/>
<evidence type="ECO:0000259" key="1">
    <source>
        <dbReference type="Pfam" id="PF00903"/>
    </source>
</evidence>
<sequence length="209" mass="23779">MINDIAYLEMRVKDFDECLHVYTKELGMTEIQNTQSVQNEKGEWISTASADQGNREAIIQVGNSYLVLHEDDNAMTQVLPNGDIISANEVQGTVGHYSFYAQGNDHAYSHMKSFYTSYRYGRTKEGPSVQPMNHSYLQRSLLEFADPNGYTIQISEIIDPRLENQKRRREKTDIANMNQGAIIKGFDHFAMRCSDLKTGKGFYSETLGL</sequence>
<feature type="non-terminal residue" evidence="2">
    <location>
        <position position="1"/>
    </location>
</feature>